<feature type="compositionally biased region" description="Basic and acidic residues" evidence="1">
    <location>
        <begin position="322"/>
        <end position="332"/>
    </location>
</feature>
<feature type="compositionally biased region" description="Polar residues" evidence="1">
    <location>
        <begin position="415"/>
        <end position="427"/>
    </location>
</feature>
<feature type="compositionally biased region" description="Acidic residues" evidence="1">
    <location>
        <begin position="186"/>
        <end position="210"/>
    </location>
</feature>
<protein>
    <submittedName>
        <fullName evidence="2">Uncharacterized protein</fullName>
    </submittedName>
</protein>
<feature type="compositionally biased region" description="Polar residues" evidence="1">
    <location>
        <begin position="372"/>
        <end position="388"/>
    </location>
</feature>
<feature type="compositionally biased region" description="Acidic residues" evidence="1">
    <location>
        <begin position="132"/>
        <end position="153"/>
    </location>
</feature>
<evidence type="ECO:0000313" key="3">
    <source>
        <dbReference type="Proteomes" id="UP001153069"/>
    </source>
</evidence>
<evidence type="ECO:0000256" key="1">
    <source>
        <dbReference type="SAM" id="MobiDB-lite"/>
    </source>
</evidence>
<feature type="region of interest" description="Disordered" evidence="1">
    <location>
        <begin position="177"/>
        <end position="257"/>
    </location>
</feature>
<feature type="region of interest" description="Disordered" evidence="1">
    <location>
        <begin position="589"/>
        <end position="615"/>
    </location>
</feature>
<feature type="compositionally biased region" description="Basic residues" evidence="1">
    <location>
        <begin position="220"/>
        <end position="230"/>
    </location>
</feature>
<feature type="compositionally biased region" description="Polar residues" evidence="1">
    <location>
        <begin position="453"/>
        <end position="467"/>
    </location>
</feature>
<name>A0A9N8E2G8_9STRA</name>
<gene>
    <name evidence="2" type="ORF">SEMRO_586_G171200.1</name>
</gene>
<feature type="compositionally biased region" description="Low complexity" evidence="1">
    <location>
        <begin position="116"/>
        <end position="131"/>
    </location>
</feature>
<feature type="region of interest" description="Disordered" evidence="1">
    <location>
        <begin position="490"/>
        <end position="518"/>
    </location>
</feature>
<dbReference type="AlphaFoldDB" id="A0A9N8E2G8"/>
<keyword evidence="3" id="KW-1185">Reference proteome</keyword>
<feature type="compositionally biased region" description="Basic and acidic residues" evidence="1">
    <location>
        <begin position="441"/>
        <end position="452"/>
    </location>
</feature>
<feature type="compositionally biased region" description="Acidic residues" evidence="1">
    <location>
        <begin position="593"/>
        <end position="604"/>
    </location>
</feature>
<feature type="region of interest" description="Disordered" evidence="1">
    <location>
        <begin position="116"/>
        <end position="160"/>
    </location>
</feature>
<accession>A0A9N8E2G8</accession>
<comment type="caution">
    <text evidence="2">The sequence shown here is derived from an EMBL/GenBank/DDBJ whole genome shotgun (WGS) entry which is preliminary data.</text>
</comment>
<dbReference type="Proteomes" id="UP001153069">
    <property type="component" value="Unassembled WGS sequence"/>
</dbReference>
<feature type="region of interest" description="Disordered" evidence="1">
    <location>
        <begin position="366"/>
        <end position="388"/>
    </location>
</feature>
<feature type="region of interest" description="Disordered" evidence="1">
    <location>
        <begin position="298"/>
        <end position="349"/>
    </location>
</feature>
<reference evidence="2" key="1">
    <citation type="submission" date="2020-06" db="EMBL/GenBank/DDBJ databases">
        <authorList>
            <consortium name="Plant Systems Biology data submission"/>
        </authorList>
    </citation>
    <scope>NUCLEOTIDE SEQUENCE</scope>
    <source>
        <strain evidence="2">D6</strain>
    </source>
</reference>
<sequence>MAPSWIVEHREVQSARCTFRAAARDPATLPLEVQYNEQANDDNQTFTHTNHQRRWCCQRRRQIECERQMMEENNHMHGNPAEATSTTALTTGSASTIRGAIELQLYDVVVGASLSGVSSSEGESESSGSESSESDSEDEESEADDWEESESEDNTTGGARSIRGAIELRLHEGVVDGASLSGVSSSEDESEDNETVPEEDNASKGDDEDTGVVVGTNNHGQRRSRRHANKTKVVADNYTGELQRQRKHKDIDPSAHRVAARATWQWLRKKRMASVLDISEAQVEDRDAADDSVREILQDQNVRAPTATTENRHRLSFGPRPRTQEKKDEVAKSSDAPVQASNISDAPVSGDFGALRLQELKAKLGMPIDSGAPNTSTEVDSDELQQSAAEKEAKLVMPNDLAAAATGTEHICITTTDHNGLPQSTEEQQAKWAASSDSADQDGRHQSAKEQQAKQTTSSDFSVVSTESIRKKRIDHQKLRRRLQALHARLSMPSGVELQASTKPDPPPAANAAGGGADNNDFDVLKRALQFECPWDDEVCPSQNDQLEALQWAYAYCCPWDAYRNMHIDTEMEGHQEVVEWCIANACHHEPEEPGTDSDSDDGSESGSEIVADFD</sequence>
<evidence type="ECO:0000313" key="2">
    <source>
        <dbReference type="EMBL" id="CAB9513352.1"/>
    </source>
</evidence>
<feature type="compositionally biased region" description="Polar residues" evidence="1">
    <location>
        <begin position="298"/>
        <end position="309"/>
    </location>
</feature>
<proteinExistence type="predicted"/>
<dbReference type="EMBL" id="CAICTM010000585">
    <property type="protein sequence ID" value="CAB9513352.1"/>
    <property type="molecule type" value="Genomic_DNA"/>
</dbReference>
<organism evidence="2 3">
    <name type="scientific">Seminavis robusta</name>
    <dbReference type="NCBI Taxonomy" id="568900"/>
    <lineage>
        <taxon>Eukaryota</taxon>
        <taxon>Sar</taxon>
        <taxon>Stramenopiles</taxon>
        <taxon>Ochrophyta</taxon>
        <taxon>Bacillariophyta</taxon>
        <taxon>Bacillariophyceae</taxon>
        <taxon>Bacillariophycidae</taxon>
        <taxon>Naviculales</taxon>
        <taxon>Naviculaceae</taxon>
        <taxon>Seminavis</taxon>
    </lineage>
</organism>
<feature type="region of interest" description="Disordered" evidence="1">
    <location>
        <begin position="415"/>
        <end position="476"/>
    </location>
</feature>